<feature type="domain" description="FAD-binding" evidence="2">
    <location>
        <begin position="83"/>
        <end position="298"/>
    </location>
</feature>
<keyword evidence="1" id="KW-0472">Membrane</keyword>
<evidence type="ECO:0000313" key="3">
    <source>
        <dbReference type="EMBL" id="MDE51590.1"/>
    </source>
</evidence>
<reference evidence="3" key="1">
    <citation type="submission" date="2018-10" db="EMBL/GenBank/DDBJ databases">
        <title>Transcriptome assembly of Aceria tosichella (Wheat curl mite) Type 2.</title>
        <authorList>
            <person name="Scully E.D."/>
            <person name="Geib S.M."/>
            <person name="Palmer N.A."/>
            <person name="Gupta A.K."/>
            <person name="Sarath G."/>
            <person name="Tatineni S."/>
        </authorList>
    </citation>
    <scope>NUCLEOTIDE SEQUENCE</scope>
    <source>
        <strain evidence="3">LincolnNE</strain>
    </source>
</reference>
<dbReference type="InterPro" id="IPR051205">
    <property type="entry name" value="UbiH/COQ6_monooxygenase"/>
</dbReference>
<feature type="domain" description="FAD-binding" evidence="2">
    <location>
        <begin position="385"/>
        <end position="420"/>
    </location>
</feature>
<keyword evidence="3" id="KW-0560">Oxidoreductase</keyword>
<keyword evidence="1" id="KW-0812">Transmembrane</keyword>
<dbReference type="InterPro" id="IPR018168">
    <property type="entry name" value="Ubi_Hdrlase_CS"/>
</dbReference>
<accession>A0A6G1SNW7</accession>
<dbReference type="SUPFAM" id="SSF51905">
    <property type="entry name" value="FAD/NAD(P)-binding domain"/>
    <property type="match status" value="1"/>
</dbReference>
<dbReference type="AlphaFoldDB" id="A0A6G1SNW7"/>
<feature type="transmembrane region" description="Helical" evidence="1">
    <location>
        <begin position="12"/>
        <end position="29"/>
    </location>
</feature>
<dbReference type="PROSITE" id="PS01304">
    <property type="entry name" value="UBIH"/>
    <property type="match status" value="1"/>
</dbReference>
<dbReference type="InterPro" id="IPR002938">
    <property type="entry name" value="FAD-bd"/>
</dbReference>
<dbReference type="GO" id="GO:0004497">
    <property type="term" value="F:monooxygenase activity"/>
    <property type="evidence" value="ECO:0007669"/>
    <property type="project" value="UniProtKB-KW"/>
</dbReference>
<keyword evidence="3" id="KW-0503">Monooxygenase</keyword>
<dbReference type="PANTHER" id="PTHR43876:SF7">
    <property type="entry name" value="UBIQUINONE BIOSYNTHESIS MONOOXYGENASE COQ6, MITOCHONDRIAL"/>
    <property type="match status" value="1"/>
</dbReference>
<name>A0A6G1SNW7_9ACAR</name>
<dbReference type="GO" id="GO:0071949">
    <property type="term" value="F:FAD binding"/>
    <property type="evidence" value="ECO:0007669"/>
    <property type="project" value="InterPro"/>
</dbReference>
<dbReference type="InterPro" id="IPR036188">
    <property type="entry name" value="FAD/NAD-bd_sf"/>
</dbReference>
<sequence>MMSSQLRSRYDVIINGGGIVGFTLLNLILKSKHLGRTRVLLIEQAKKPSDLTQPIRLKNDSDDEDGKFFSNRVSSITYTSKSAFKKLGVWDRVKPYAKDIKTIKVWNYDYFNKITFKQDLLACQRHDSEEQNIVFSTLENNRLSLALLESISQIPNGNDSITWTKRLTNLEESLDSSLVDVTIMDPESNIQTNVTAPLVLGCDGYNSKVRELTGMRYKEIDFNKSAVVGTVKMAAQQMNTENDIAYQRFSNEKGTVAALLPLDSEYSSFVISAPSDYAKHLGECDEQAFVAELNQLLASRETPTNLVLKGLHEVANATYDNLKNLLQLVGPRLGLPSDGLDFGEGFDEVPSVERLVNDSRATFPLIFGTTSPRMVCSLPKLARPQIALLGDAAHRVHPLAGQGLNLGIQDAIELVKQLEASASIGERIFHDTSILSKALRKFELRRQAYVIPMSIGILSMQDLFKLAPSRILSSANKCQPIKTASVRFANGV</sequence>
<keyword evidence="1" id="KW-1133">Transmembrane helix</keyword>
<dbReference type="EMBL" id="GGYP01006819">
    <property type="protein sequence ID" value="MDE51590.1"/>
    <property type="molecule type" value="Transcribed_RNA"/>
</dbReference>
<dbReference type="Pfam" id="PF01494">
    <property type="entry name" value="FAD_binding_3"/>
    <property type="match status" value="2"/>
</dbReference>
<organism evidence="3">
    <name type="scientific">Aceria tosichella</name>
    <name type="common">wheat curl mite</name>
    <dbReference type="NCBI Taxonomy" id="561515"/>
    <lineage>
        <taxon>Eukaryota</taxon>
        <taxon>Metazoa</taxon>
        <taxon>Ecdysozoa</taxon>
        <taxon>Arthropoda</taxon>
        <taxon>Chelicerata</taxon>
        <taxon>Arachnida</taxon>
        <taxon>Acari</taxon>
        <taxon>Acariformes</taxon>
        <taxon>Trombidiformes</taxon>
        <taxon>Prostigmata</taxon>
        <taxon>Eupodina</taxon>
        <taxon>Eriophyoidea</taxon>
        <taxon>Eriophyidae</taxon>
        <taxon>Eriophyinae</taxon>
        <taxon>Aceriini</taxon>
        <taxon>Aceria</taxon>
    </lineage>
</organism>
<keyword evidence="3" id="KW-0830">Ubiquinone</keyword>
<evidence type="ECO:0000259" key="2">
    <source>
        <dbReference type="Pfam" id="PF01494"/>
    </source>
</evidence>
<dbReference type="PANTHER" id="PTHR43876">
    <property type="entry name" value="UBIQUINONE BIOSYNTHESIS MONOOXYGENASE COQ6, MITOCHONDRIAL"/>
    <property type="match status" value="1"/>
</dbReference>
<protein>
    <submittedName>
        <fullName evidence="3">Putative ubiquinone biosynthesis monooxygenase coq-6</fullName>
    </submittedName>
</protein>
<dbReference type="Gene3D" id="3.50.50.60">
    <property type="entry name" value="FAD/NAD(P)-binding domain"/>
    <property type="match status" value="2"/>
</dbReference>
<gene>
    <name evidence="3" type="primary">coq-6</name>
    <name evidence="3" type="ORF">g.14496</name>
</gene>
<proteinExistence type="predicted"/>
<dbReference type="PRINTS" id="PR00420">
    <property type="entry name" value="RNGMNOXGNASE"/>
</dbReference>
<evidence type="ECO:0000256" key="1">
    <source>
        <dbReference type="SAM" id="Phobius"/>
    </source>
</evidence>